<dbReference type="Proteomes" id="UP001642484">
    <property type="component" value="Unassembled WGS sequence"/>
</dbReference>
<dbReference type="InterPro" id="IPR029063">
    <property type="entry name" value="SAM-dependent_MTases_sf"/>
</dbReference>
<evidence type="ECO:0000313" key="1">
    <source>
        <dbReference type="EMBL" id="CAK9043207.1"/>
    </source>
</evidence>
<keyword evidence="2" id="KW-1185">Reference proteome</keyword>
<reference evidence="1 2" key="1">
    <citation type="submission" date="2024-02" db="EMBL/GenBank/DDBJ databases">
        <authorList>
            <person name="Chen Y."/>
            <person name="Shah S."/>
            <person name="Dougan E. K."/>
            <person name="Thang M."/>
            <person name="Chan C."/>
        </authorList>
    </citation>
    <scope>NUCLEOTIDE SEQUENCE [LARGE SCALE GENOMIC DNA]</scope>
</reference>
<accession>A0ABP0LXT5</accession>
<feature type="non-terminal residue" evidence="1">
    <location>
        <position position="1"/>
    </location>
</feature>
<dbReference type="EMBL" id="CAXAMN010014413">
    <property type="protein sequence ID" value="CAK9043207.1"/>
    <property type="molecule type" value="Genomic_DNA"/>
</dbReference>
<proteinExistence type="predicted"/>
<organism evidence="1 2">
    <name type="scientific">Durusdinium trenchii</name>
    <dbReference type="NCBI Taxonomy" id="1381693"/>
    <lineage>
        <taxon>Eukaryota</taxon>
        <taxon>Sar</taxon>
        <taxon>Alveolata</taxon>
        <taxon>Dinophyceae</taxon>
        <taxon>Suessiales</taxon>
        <taxon>Symbiodiniaceae</taxon>
        <taxon>Durusdinium</taxon>
    </lineage>
</organism>
<sequence>LSPFAELLLLARPLSSGFSPNYWRCRNMKSLQAEAVEELKRLVGRLVYSGGAPAIAYEGSKYTLLYRDFLKRKDFCIAARWTMELLVVQLSSQRLLRDGNRTLPWAYFMGFYGTAAEPLSLFFRPLGLQLFQTLLWGSGPSWTQVARAGWGTFALLSALSKDFQELLTRAGSGENTSVEHWMDEVQRECVTELEGILTAASAHLSVNRSESLTWPQLEQHMALVEEVLRQWSRAALARQLSAASVLALLLTEERSVDFWRLVDATLLPEYVELCLPQATMETETHRSACAFAHCRRHLAPPRRPFSGAGHGANASARTAVFRVEPQRSLLSENLRSGCRVTCSPRVLHVLRAASHVQHVGLQPLQPFRYVDVGAALGDCMIMASDLLPVLDGLSYEALPLHARLARATLRLAQTQRPTQRLRLRPLALGRGDVKEISGQVFHGGFGQGVPGEVLRIRSSTLDAHHRSAGMGSIDLLTVFVNHGENAVLDGAKSLLGGLHVGCVLVCTYGFANYTRDAMDRLHLLGYAAAGMVWNDEGLGFEWVKACPAPYGGTCCDSPFFAWWAEKERCLGLGRAPASQTVRTLGPRPRVFFLIQVGEGSWLSDQRLPVS</sequence>
<gene>
    <name evidence="1" type="ORF">CCMP2556_LOCUS22889</name>
</gene>
<dbReference type="SUPFAM" id="SSF53335">
    <property type="entry name" value="S-adenosyl-L-methionine-dependent methyltransferases"/>
    <property type="match status" value="1"/>
</dbReference>
<comment type="caution">
    <text evidence="1">The sequence shown here is derived from an EMBL/GenBank/DDBJ whole genome shotgun (WGS) entry which is preliminary data.</text>
</comment>
<name>A0ABP0LXT5_9DINO</name>
<protein>
    <submittedName>
        <fullName evidence="1">Uncharacterized protein</fullName>
    </submittedName>
</protein>
<evidence type="ECO:0000313" key="2">
    <source>
        <dbReference type="Proteomes" id="UP001642484"/>
    </source>
</evidence>